<reference evidence="2" key="1">
    <citation type="submission" date="2014-03" db="EMBL/GenBank/DDBJ databases">
        <authorList>
            <person name="Aksoy S."/>
            <person name="Warren W."/>
            <person name="Wilson R.K."/>
        </authorList>
    </citation>
    <scope>NUCLEOTIDE SEQUENCE [LARGE SCALE GENOMIC DNA]</scope>
    <source>
        <strain evidence="2">IAEA</strain>
    </source>
</reference>
<dbReference type="Proteomes" id="UP000091820">
    <property type="component" value="Unassembled WGS sequence"/>
</dbReference>
<accession>A0A1A9WUP9</accession>
<protein>
    <submittedName>
        <fullName evidence="1">Uncharacterized protein</fullName>
    </submittedName>
</protein>
<sequence>MSYSYVVFKRACELCLMNSIDSTSSFFYPGLFCSKYNVHCLFEVVFLVKASASTSVAAFLVVFKLFSLLLWALPTVHYRNEVIKDVTIKEENGQHVDIATLSKSWLKVLLVSTICLIWPLRPISCHSIKETASSQSV</sequence>
<dbReference type="AlphaFoldDB" id="A0A1A9WUP9"/>
<dbReference type="EnsemblMetazoa" id="GBRI033050-RA">
    <property type="protein sequence ID" value="GBRI033050-PA"/>
    <property type="gene ID" value="GBRI033050"/>
</dbReference>
<evidence type="ECO:0000313" key="2">
    <source>
        <dbReference type="Proteomes" id="UP000091820"/>
    </source>
</evidence>
<reference evidence="1" key="2">
    <citation type="submission" date="2020-05" db="UniProtKB">
        <authorList>
            <consortium name="EnsemblMetazoa"/>
        </authorList>
    </citation>
    <scope>IDENTIFICATION</scope>
    <source>
        <strain evidence="1">IAEA</strain>
    </source>
</reference>
<organism evidence="1 2">
    <name type="scientific">Glossina brevipalpis</name>
    <dbReference type="NCBI Taxonomy" id="37001"/>
    <lineage>
        <taxon>Eukaryota</taxon>
        <taxon>Metazoa</taxon>
        <taxon>Ecdysozoa</taxon>
        <taxon>Arthropoda</taxon>
        <taxon>Hexapoda</taxon>
        <taxon>Insecta</taxon>
        <taxon>Pterygota</taxon>
        <taxon>Neoptera</taxon>
        <taxon>Endopterygota</taxon>
        <taxon>Diptera</taxon>
        <taxon>Brachycera</taxon>
        <taxon>Muscomorpha</taxon>
        <taxon>Hippoboscoidea</taxon>
        <taxon>Glossinidae</taxon>
        <taxon>Glossina</taxon>
    </lineage>
</organism>
<dbReference type="VEuPathDB" id="VectorBase:GBRI033050"/>
<proteinExistence type="predicted"/>
<evidence type="ECO:0000313" key="1">
    <source>
        <dbReference type="EnsemblMetazoa" id="GBRI033050-PA"/>
    </source>
</evidence>
<name>A0A1A9WUP9_9MUSC</name>
<keyword evidence="2" id="KW-1185">Reference proteome</keyword>